<evidence type="ECO:0000313" key="2">
    <source>
        <dbReference type="EnsemblMetazoa" id="XP_019755410.1"/>
    </source>
</evidence>
<evidence type="ECO:0000256" key="1">
    <source>
        <dbReference type="SAM" id="MobiDB-lite"/>
    </source>
</evidence>
<dbReference type="InterPro" id="IPR036875">
    <property type="entry name" value="Znf_CCHC_sf"/>
</dbReference>
<proteinExistence type="predicted"/>
<protein>
    <recommendedName>
        <fullName evidence="4">CCHC-type domain-containing protein</fullName>
    </recommendedName>
</protein>
<evidence type="ECO:0000313" key="3">
    <source>
        <dbReference type="Proteomes" id="UP000019118"/>
    </source>
</evidence>
<dbReference type="SUPFAM" id="SSF57756">
    <property type="entry name" value="Retrovirus zinc finger-like domains"/>
    <property type="match status" value="1"/>
</dbReference>
<feature type="compositionally biased region" description="Polar residues" evidence="1">
    <location>
        <begin position="213"/>
        <end position="227"/>
    </location>
</feature>
<feature type="region of interest" description="Disordered" evidence="1">
    <location>
        <begin position="213"/>
        <end position="241"/>
    </location>
</feature>
<dbReference type="EnsemblMetazoa" id="XM_019899851.1">
    <property type="protein sequence ID" value="XP_019755410.1"/>
    <property type="gene ID" value="LOC109534254"/>
</dbReference>
<dbReference type="AlphaFoldDB" id="A0AAR5P2T7"/>
<accession>A0AAR5P2T7</accession>
<dbReference type="GO" id="GO:0003676">
    <property type="term" value="F:nucleic acid binding"/>
    <property type="evidence" value="ECO:0007669"/>
    <property type="project" value="InterPro"/>
</dbReference>
<reference evidence="3" key="1">
    <citation type="journal article" date="2013" name="Genome Biol.">
        <title>Draft genome of the mountain pine beetle, Dendroctonus ponderosae Hopkins, a major forest pest.</title>
        <authorList>
            <person name="Keeling C.I."/>
            <person name="Yuen M.M."/>
            <person name="Liao N.Y."/>
            <person name="Docking T.R."/>
            <person name="Chan S.K."/>
            <person name="Taylor G.A."/>
            <person name="Palmquist D.L."/>
            <person name="Jackman S.D."/>
            <person name="Nguyen A."/>
            <person name="Li M."/>
            <person name="Henderson H."/>
            <person name="Janes J.K."/>
            <person name="Zhao Y."/>
            <person name="Pandoh P."/>
            <person name="Moore R."/>
            <person name="Sperling F.A."/>
            <person name="Huber D.P."/>
            <person name="Birol I."/>
            <person name="Jones S.J."/>
            <person name="Bohlmann J."/>
        </authorList>
    </citation>
    <scope>NUCLEOTIDE SEQUENCE</scope>
</reference>
<dbReference type="GO" id="GO:0008270">
    <property type="term" value="F:zinc ion binding"/>
    <property type="evidence" value="ECO:0007669"/>
    <property type="project" value="InterPro"/>
</dbReference>
<evidence type="ECO:0008006" key="4">
    <source>
        <dbReference type="Google" id="ProtNLM"/>
    </source>
</evidence>
<name>A0AAR5P2T7_DENPD</name>
<sequence>MTDEQFAALLSRLSVQPSTSPVPMQTGNFSKCSTSFDGAKDSDVNAFIDAIGVYKDCTNISDQNALRGLPMLLDGFAATWFQGVKSSLTDWNRALILLRTTFPSDIFICKARAVLAQLPNDTLTEATQIDMIYGLLHRRVREKVPRDKVSSFEELLTQARLAEETFEAPVYRQEDNRSLATKDKFVRCTYCKNPGHEKEECRKFKNYQERRNGNITTHTQQTPNQATFRAGTSAGTQPSSNPSITCYGCGAPGVIRS</sequence>
<dbReference type="Proteomes" id="UP000019118">
    <property type="component" value="Unassembled WGS sequence"/>
</dbReference>
<organism evidence="2 3">
    <name type="scientific">Dendroctonus ponderosae</name>
    <name type="common">Mountain pine beetle</name>
    <dbReference type="NCBI Taxonomy" id="77166"/>
    <lineage>
        <taxon>Eukaryota</taxon>
        <taxon>Metazoa</taxon>
        <taxon>Ecdysozoa</taxon>
        <taxon>Arthropoda</taxon>
        <taxon>Hexapoda</taxon>
        <taxon>Insecta</taxon>
        <taxon>Pterygota</taxon>
        <taxon>Neoptera</taxon>
        <taxon>Endopterygota</taxon>
        <taxon>Coleoptera</taxon>
        <taxon>Polyphaga</taxon>
        <taxon>Cucujiformia</taxon>
        <taxon>Curculionidae</taxon>
        <taxon>Scolytinae</taxon>
        <taxon>Dendroctonus</taxon>
    </lineage>
</organism>
<keyword evidence="3" id="KW-1185">Reference proteome</keyword>
<reference evidence="2" key="2">
    <citation type="submission" date="2024-08" db="UniProtKB">
        <authorList>
            <consortium name="EnsemblMetazoa"/>
        </authorList>
    </citation>
    <scope>IDENTIFICATION</scope>
</reference>